<dbReference type="Proteomes" id="UP000248925">
    <property type="component" value="Unassembled WGS sequence"/>
</dbReference>
<dbReference type="EMBL" id="PCDP01000085">
    <property type="protein sequence ID" value="PZM07301.1"/>
    <property type="molecule type" value="Genomic_DNA"/>
</dbReference>
<keyword evidence="4" id="KW-1185">Reference proteome</keyword>
<evidence type="ECO:0000256" key="1">
    <source>
        <dbReference type="ARBA" id="ARBA00023172"/>
    </source>
</evidence>
<dbReference type="Gene3D" id="1.10.443.10">
    <property type="entry name" value="Intergrase catalytic core"/>
    <property type="match status" value="1"/>
</dbReference>
<dbReference type="AlphaFoldDB" id="A0A2W4C2J2"/>
<dbReference type="OrthoDB" id="9801717at2"/>
<comment type="caution">
    <text evidence="3">The sequence shown here is derived from an EMBL/GenBank/DDBJ whole genome shotgun (WGS) entry which is preliminary data.</text>
</comment>
<dbReference type="InterPro" id="IPR011010">
    <property type="entry name" value="DNA_brk_join_enz"/>
</dbReference>
<dbReference type="PROSITE" id="PS51898">
    <property type="entry name" value="TYR_RECOMBINASE"/>
    <property type="match status" value="1"/>
</dbReference>
<gene>
    <name evidence="3" type="ORF">CPY51_32070</name>
</gene>
<sequence length="144" mass="16163">MSRREMIVPSICCVRRCQTVSYPNPQKMNAAKNATITHWFAARASRSKLNTVFIRHYLSLPEGETRITPHTLRHSAAMELLLAGVDLTVIALWLGHESSQTTLTYLHAHIALKEAALARVTPLEGWKASRFVPDDKLLSFLNAL</sequence>
<dbReference type="GO" id="GO:0006310">
    <property type="term" value="P:DNA recombination"/>
    <property type="evidence" value="ECO:0007669"/>
    <property type="project" value="UniProtKB-KW"/>
</dbReference>
<feature type="domain" description="Tyr recombinase" evidence="2">
    <location>
        <begin position="1"/>
        <end position="118"/>
    </location>
</feature>
<name>A0A2W4C2J2_9HYPH</name>
<dbReference type="GO" id="GO:0015074">
    <property type="term" value="P:DNA integration"/>
    <property type="evidence" value="ECO:0007669"/>
    <property type="project" value="InterPro"/>
</dbReference>
<dbReference type="GO" id="GO:0003677">
    <property type="term" value="F:DNA binding"/>
    <property type="evidence" value="ECO:0007669"/>
    <property type="project" value="InterPro"/>
</dbReference>
<protein>
    <recommendedName>
        <fullName evidence="2">Tyr recombinase domain-containing protein</fullName>
    </recommendedName>
</protein>
<proteinExistence type="predicted"/>
<reference evidence="3 4" key="1">
    <citation type="journal article" date="2018" name="Sci. Rep.">
        <title>Rhizobium tumorigenes sp. nov., a novel plant tumorigenic bacterium isolated from cane gall tumors on thornless blackberry.</title>
        <authorList>
            <person name="Kuzmanovi N."/>
            <person name="Smalla K."/>
            <person name="Gronow S."/>
            <person name="PuBawska J."/>
        </authorList>
    </citation>
    <scope>NUCLEOTIDE SEQUENCE [LARGE SCALE GENOMIC DNA]</scope>
    <source>
        <strain evidence="3 4">CCBAU 85046</strain>
    </source>
</reference>
<dbReference type="Pfam" id="PF00589">
    <property type="entry name" value="Phage_integrase"/>
    <property type="match status" value="1"/>
</dbReference>
<dbReference type="InterPro" id="IPR002104">
    <property type="entry name" value="Integrase_catalytic"/>
</dbReference>
<accession>A0A2W4C2J2</accession>
<keyword evidence="1" id="KW-0233">DNA recombination</keyword>
<organism evidence="3 4">
    <name type="scientific">Rhizobium tubonense</name>
    <dbReference type="NCBI Taxonomy" id="484088"/>
    <lineage>
        <taxon>Bacteria</taxon>
        <taxon>Pseudomonadati</taxon>
        <taxon>Pseudomonadota</taxon>
        <taxon>Alphaproteobacteria</taxon>
        <taxon>Hyphomicrobiales</taxon>
        <taxon>Rhizobiaceae</taxon>
        <taxon>Rhizobium/Agrobacterium group</taxon>
        <taxon>Rhizobium</taxon>
    </lineage>
</organism>
<evidence type="ECO:0000313" key="3">
    <source>
        <dbReference type="EMBL" id="PZM07301.1"/>
    </source>
</evidence>
<dbReference type="SUPFAM" id="SSF56349">
    <property type="entry name" value="DNA breaking-rejoining enzymes"/>
    <property type="match status" value="1"/>
</dbReference>
<evidence type="ECO:0000313" key="4">
    <source>
        <dbReference type="Proteomes" id="UP000248925"/>
    </source>
</evidence>
<evidence type="ECO:0000259" key="2">
    <source>
        <dbReference type="PROSITE" id="PS51898"/>
    </source>
</evidence>
<dbReference type="InterPro" id="IPR013762">
    <property type="entry name" value="Integrase-like_cat_sf"/>
</dbReference>